<dbReference type="EMBL" id="HG996471">
    <property type="protein sequence ID" value="CAG1848212.1"/>
    <property type="molecule type" value="Genomic_DNA"/>
</dbReference>
<sequence length="187" mass="20438">SQIRWTDRPGAGPPHPTGPRLLPTDVRSRRRRRLSHSHSRPPPQPLQLGLPVAQAPAAPRPGSAPRFVRAERCGGPAVGREGEVVVAAVGGVGEHLVGLARPHEPLRVAALVPRGAARVRVPPPRLPPVRRLDLLRPRRLCHRQHLVHGGCPHGRDPESGRSCRRQGRPINGRRERNHAGVNVLGKW</sequence>
<name>A0A8D7AGC0_MUSAM</name>
<evidence type="ECO:0000313" key="2">
    <source>
        <dbReference type="EMBL" id="CAG1848212.1"/>
    </source>
</evidence>
<feature type="region of interest" description="Disordered" evidence="1">
    <location>
        <begin position="1"/>
        <end position="65"/>
    </location>
</feature>
<protein>
    <submittedName>
        <fullName evidence="2">(wild Malaysian banana) hypothetical protein</fullName>
    </submittedName>
</protein>
<dbReference type="AlphaFoldDB" id="A0A8D7AGC0"/>
<gene>
    <name evidence="2" type="ORF">GSMUA_180070.1</name>
</gene>
<feature type="compositionally biased region" description="Low complexity" evidence="1">
    <location>
        <begin position="46"/>
        <end position="65"/>
    </location>
</feature>
<accession>A0A8D7AGC0</accession>
<reference evidence="2" key="1">
    <citation type="submission" date="2021-03" db="EMBL/GenBank/DDBJ databases">
        <authorList>
            <consortium name="Genoscope - CEA"/>
            <person name="William W."/>
        </authorList>
    </citation>
    <scope>NUCLEOTIDE SEQUENCE</scope>
    <source>
        <strain evidence="2">Doubled-haploid Pahang</strain>
    </source>
</reference>
<feature type="compositionally biased region" description="Basic residues" evidence="1">
    <location>
        <begin position="28"/>
        <end position="39"/>
    </location>
</feature>
<proteinExistence type="predicted"/>
<evidence type="ECO:0000256" key="1">
    <source>
        <dbReference type="SAM" id="MobiDB-lite"/>
    </source>
</evidence>
<feature type="region of interest" description="Disordered" evidence="1">
    <location>
        <begin position="152"/>
        <end position="187"/>
    </location>
</feature>
<feature type="non-terminal residue" evidence="2">
    <location>
        <position position="1"/>
    </location>
</feature>
<organism evidence="2">
    <name type="scientific">Musa acuminata subsp. malaccensis</name>
    <name type="common">Wild banana</name>
    <name type="synonym">Musa malaccensis</name>
    <dbReference type="NCBI Taxonomy" id="214687"/>
    <lineage>
        <taxon>Eukaryota</taxon>
        <taxon>Viridiplantae</taxon>
        <taxon>Streptophyta</taxon>
        <taxon>Embryophyta</taxon>
        <taxon>Tracheophyta</taxon>
        <taxon>Spermatophyta</taxon>
        <taxon>Magnoliopsida</taxon>
        <taxon>Liliopsida</taxon>
        <taxon>Zingiberales</taxon>
        <taxon>Musaceae</taxon>
        <taxon>Musa</taxon>
    </lineage>
</organism>